<dbReference type="EMBL" id="ML743629">
    <property type="protein sequence ID" value="KAE8132651.1"/>
    <property type="molecule type" value="Genomic_DNA"/>
</dbReference>
<name>A0A5N6SG57_ASPPS</name>
<organism evidence="7 8">
    <name type="scientific">Aspergillus pseudotamarii</name>
    <dbReference type="NCBI Taxonomy" id="132259"/>
    <lineage>
        <taxon>Eukaryota</taxon>
        <taxon>Fungi</taxon>
        <taxon>Dikarya</taxon>
        <taxon>Ascomycota</taxon>
        <taxon>Pezizomycotina</taxon>
        <taxon>Eurotiomycetes</taxon>
        <taxon>Eurotiomycetidae</taxon>
        <taxon>Eurotiales</taxon>
        <taxon>Aspergillaceae</taxon>
        <taxon>Aspergillus</taxon>
        <taxon>Aspergillus subgen. Circumdati</taxon>
    </lineage>
</organism>
<dbReference type="RefSeq" id="XP_031908714.1">
    <property type="nucleotide sequence ID" value="XM_032055952.1"/>
</dbReference>
<dbReference type="OrthoDB" id="3900342at2759"/>
<evidence type="ECO:0000313" key="7">
    <source>
        <dbReference type="EMBL" id="KAE8132651.1"/>
    </source>
</evidence>
<keyword evidence="4 5" id="KW-0472">Membrane</keyword>
<reference evidence="7 8" key="1">
    <citation type="submission" date="2019-04" db="EMBL/GenBank/DDBJ databases">
        <title>Friends and foes A comparative genomics study of 23 Aspergillus species from section Flavi.</title>
        <authorList>
            <consortium name="DOE Joint Genome Institute"/>
            <person name="Kjaerbolling I."/>
            <person name="Vesth T."/>
            <person name="Frisvad J.C."/>
            <person name="Nybo J.L."/>
            <person name="Theobald S."/>
            <person name="Kildgaard S."/>
            <person name="Isbrandt T."/>
            <person name="Kuo A."/>
            <person name="Sato A."/>
            <person name="Lyhne E.K."/>
            <person name="Kogle M.E."/>
            <person name="Wiebenga A."/>
            <person name="Kun R.S."/>
            <person name="Lubbers R.J."/>
            <person name="Makela M.R."/>
            <person name="Barry K."/>
            <person name="Chovatia M."/>
            <person name="Clum A."/>
            <person name="Daum C."/>
            <person name="Haridas S."/>
            <person name="He G."/>
            <person name="LaButti K."/>
            <person name="Lipzen A."/>
            <person name="Mondo S."/>
            <person name="Riley R."/>
            <person name="Salamov A."/>
            <person name="Simmons B.A."/>
            <person name="Magnuson J.K."/>
            <person name="Henrissat B."/>
            <person name="Mortensen U.H."/>
            <person name="Larsen T.O."/>
            <person name="Devries R.P."/>
            <person name="Grigoriev I.V."/>
            <person name="Machida M."/>
            <person name="Baker S.E."/>
            <person name="Andersen M.R."/>
        </authorList>
    </citation>
    <scope>NUCLEOTIDE SEQUENCE [LARGE SCALE GENOMIC DNA]</scope>
    <source>
        <strain evidence="7 8">CBS 117625</strain>
    </source>
</reference>
<keyword evidence="8" id="KW-1185">Reference proteome</keyword>
<feature type="domain" description="Amino acid permease/ SLC12A" evidence="6">
    <location>
        <begin position="2"/>
        <end position="126"/>
    </location>
</feature>
<accession>A0A5N6SG57</accession>
<dbReference type="InterPro" id="IPR050524">
    <property type="entry name" value="APC_YAT"/>
</dbReference>
<dbReference type="Gene3D" id="1.20.1740.10">
    <property type="entry name" value="Amino acid/polyamine transporter I"/>
    <property type="match status" value="1"/>
</dbReference>
<keyword evidence="2 5" id="KW-0812">Transmembrane</keyword>
<evidence type="ECO:0000256" key="2">
    <source>
        <dbReference type="ARBA" id="ARBA00022692"/>
    </source>
</evidence>
<dbReference type="PANTHER" id="PTHR43341">
    <property type="entry name" value="AMINO ACID PERMEASE"/>
    <property type="match status" value="1"/>
</dbReference>
<dbReference type="AlphaFoldDB" id="A0A5N6SG57"/>
<comment type="subcellular location">
    <subcellularLocation>
        <location evidence="1">Membrane</location>
        <topology evidence="1">Multi-pass membrane protein</topology>
    </subcellularLocation>
</comment>
<evidence type="ECO:0000256" key="3">
    <source>
        <dbReference type="ARBA" id="ARBA00022989"/>
    </source>
</evidence>
<dbReference type="GO" id="GO:0016020">
    <property type="term" value="C:membrane"/>
    <property type="evidence" value="ECO:0007669"/>
    <property type="project" value="UniProtKB-SubCell"/>
</dbReference>
<dbReference type="Pfam" id="PF00324">
    <property type="entry name" value="AA_permease"/>
    <property type="match status" value="1"/>
</dbReference>
<protein>
    <submittedName>
        <fullName evidence="7">Amino acid permease/ SLC12A domain-containing protein</fullName>
    </submittedName>
</protein>
<evidence type="ECO:0000256" key="4">
    <source>
        <dbReference type="ARBA" id="ARBA00023136"/>
    </source>
</evidence>
<proteinExistence type="predicted"/>
<sequence>MQSPRRNLPTAGKRYFYQLVLFYIIGAFAISPILPSDDPKLLRGGSGAGASLWSIAARNAGIVGLDSVINTVILLSALSAGNSYFYMSTRALYSTALIGSAPRFLMKCTKSGFPYNAVTCSTAICLSISMYPPKEQPCLIGPSI</sequence>
<evidence type="ECO:0000256" key="1">
    <source>
        <dbReference type="ARBA" id="ARBA00004141"/>
    </source>
</evidence>
<dbReference type="PANTHER" id="PTHR43341:SF21">
    <property type="entry name" value="GENERAL AMINO ACID PERMEASE-RELATED"/>
    <property type="match status" value="1"/>
</dbReference>
<dbReference type="GeneID" id="43640162"/>
<dbReference type="GO" id="GO:0015171">
    <property type="term" value="F:amino acid transmembrane transporter activity"/>
    <property type="evidence" value="ECO:0007669"/>
    <property type="project" value="TreeGrafter"/>
</dbReference>
<evidence type="ECO:0000259" key="6">
    <source>
        <dbReference type="Pfam" id="PF00324"/>
    </source>
</evidence>
<evidence type="ECO:0000256" key="5">
    <source>
        <dbReference type="SAM" id="Phobius"/>
    </source>
</evidence>
<feature type="transmembrane region" description="Helical" evidence="5">
    <location>
        <begin position="15"/>
        <end position="34"/>
    </location>
</feature>
<dbReference type="InterPro" id="IPR004841">
    <property type="entry name" value="AA-permease/SLC12A_dom"/>
</dbReference>
<evidence type="ECO:0000313" key="8">
    <source>
        <dbReference type="Proteomes" id="UP000325672"/>
    </source>
</evidence>
<dbReference type="Proteomes" id="UP000325672">
    <property type="component" value="Unassembled WGS sequence"/>
</dbReference>
<keyword evidence="3 5" id="KW-1133">Transmembrane helix</keyword>
<gene>
    <name evidence="7" type="ORF">BDV38DRAFT_260654</name>
</gene>